<feature type="transmembrane region" description="Helical" evidence="7">
    <location>
        <begin position="470"/>
        <end position="493"/>
    </location>
</feature>
<feature type="signal peptide" evidence="8">
    <location>
        <begin position="1"/>
        <end position="15"/>
    </location>
</feature>
<gene>
    <name evidence="9" type="ORF">PAPYR_7008</name>
</gene>
<keyword evidence="5 7" id="KW-1133">Transmembrane helix</keyword>
<name>A0ABQ8UI02_9EUKA</name>
<feature type="transmembrane region" description="Helical" evidence="7">
    <location>
        <begin position="397"/>
        <end position="419"/>
    </location>
</feature>
<feature type="transmembrane region" description="Helical" evidence="7">
    <location>
        <begin position="367"/>
        <end position="391"/>
    </location>
</feature>
<keyword evidence="4 8" id="KW-0732">Signal</keyword>
<sequence length="663" mass="76188">MRVLLALLFIAGAFSIYLPGVAPIDYHLNERVELLVSSITSDESVGLPYQYFDLPLCKPSPAHRQEIVENLGSILYGERIELSNYHIHMKVPEKCRLLECESDDSTPMLFSSLKATETNDLLDYIKQGYYANWILDNLPSASTSSTDEVVEFGFPLGRTDPNAPDTKAVLYNHVHITVQYNHNKKDDHSKARVVYFEVVPQSIDWLSVGDPATIIKEDTLNLTIDDPTFKTDYEKSELRHSFVSDKCQAALANPKELVIEKDKAYDRIYWSYDVEFVENPSVSWASRWDIYLKAQRVEIHWFSIIYSLLIVLFLTGMVAMIMLRILSRDVRRYNEMQNSDEAQEETGWKLVHGDVFRPPRYAGMLSVHVGTGIQLFLMALVTIFFALFGFLSPANRGGLMSAMLMFFVFSGVFAGYIAARLYKMFEGTSWKLLTLKTALLFPGIVFLLFFVMNFVIWGERSSRAVPFGTLFAILGLWFGISVPLVFLGAYFGFKHKKMDAPVRTNQIPRQVPPQVWYMKPIFTMLIGGVLPFGAVFIELFFILSNLWQRQVYYMFGFLFVVFIILIITCAEITIVMCYFQLSGENYHWWWRSFFTAGSSSLYFFFYSCFYFATQLTVTRFVSALLYFSYMLVASLLFFLLTGTIGFVSCFIFVRRIYSAIKVA</sequence>
<evidence type="ECO:0000256" key="1">
    <source>
        <dbReference type="ARBA" id="ARBA00004141"/>
    </source>
</evidence>
<feature type="transmembrane region" description="Helical" evidence="7">
    <location>
        <begin position="555"/>
        <end position="581"/>
    </location>
</feature>
<feature type="transmembrane region" description="Helical" evidence="7">
    <location>
        <begin position="521"/>
        <end position="543"/>
    </location>
</feature>
<protein>
    <recommendedName>
        <fullName evidence="7">Transmembrane 9 superfamily member</fullName>
    </recommendedName>
</protein>
<feature type="chain" id="PRO_5045438672" description="Transmembrane 9 superfamily member" evidence="8">
    <location>
        <begin position="16"/>
        <end position="663"/>
    </location>
</feature>
<accession>A0ABQ8UI02</accession>
<evidence type="ECO:0000313" key="9">
    <source>
        <dbReference type="EMBL" id="KAJ4457531.1"/>
    </source>
</evidence>
<proteinExistence type="inferred from homology"/>
<dbReference type="Pfam" id="PF02990">
    <property type="entry name" value="EMP70"/>
    <property type="match status" value="1"/>
</dbReference>
<dbReference type="PANTHER" id="PTHR10766:SF111">
    <property type="entry name" value="TRANSMEMBRANE 9 SUPERFAMILY MEMBER 2"/>
    <property type="match status" value="1"/>
</dbReference>
<keyword evidence="6 7" id="KW-0472">Membrane</keyword>
<feature type="transmembrane region" description="Helical" evidence="7">
    <location>
        <begin position="439"/>
        <end position="458"/>
    </location>
</feature>
<reference evidence="9" key="1">
    <citation type="journal article" date="2022" name="bioRxiv">
        <title>Genomics of Preaxostyla Flagellates Illuminates Evolutionary Transitions and the Path Towards Mitochondrial Loss.</title>
        <authorList>
            <person name="Novak L.V.F."/>
            <person name="Treitli S.C."/>
            <person name="Pyrih J."/>
            <person name="Halakuc P."/>
            <person name="Pipaliya S.V."/>
            <person name="Vacek V."/>
            <person name="Brzon O."/>
            <person name="Soukal P."/>
            <person name="Eme L."/>
            <person name="Dacks J.B."/>
            <person name="Karnkowska A."/>
            <person name="Elias M."/>
            <person name="Hampl V."/>
        </authorList>
    </citation>
    <scope>NUCLEOTIDE SEQUENCE</scope>
    <source>
        <strain evidence="9">RCP-MX</strain>
    </source>
</reference>
<comment type="subcellular location">
    <subcellularLocation>
        <location evidence="1">Membrane</location>
        <topology evidence="1">Multi-pass membrane protein</topology>
    </subcellularLocation>
</comment>
<evidence type="ECO:0000313" key="10">
    <source>
        <dbReference type="Proteomes" id="UP001141327"/>
    </source>
</evidence>
<keyword evidence="3 7" id="KW-0812">Transmembrane</keyword>
<comment type="similarity">
    <text evidence="2 7">Belongs to the nonaspanin (TM9SF) (TC 9.A.2) family.</text>
</comment>
<feature type="transmembrane region" description="Helical" evidence="7">
    <location>
        <begin position="593"/>
        <end position="612"/>
    </location>
</feature>
<dbReference type="EMBL" id="JAPMOS010000045">
    <property type="protein sequence ID" value="KAJ4457531.1"/>
    <property type="molecule type" value="Genomic_DNA"/>
</dbReference>
<comment type="caution">
    <text evidence="9">The sequence shown here is derived from an EMBL/GenBank/DDBJ whole genome shotgun (WGS) entry which is preliminary data.</text>
</comment>
<feature type="transmembrane region" description="Helical" evidence="7">
    <location>
        <begin position="301"/>
        <end position="326"/>
    </location>
</feature>
<evidence type="ECO:0000256" key="6">
    <source>
        <dbReference type="ARBA" id="ARBA00023136"/>
    </source>
</evidence>
<organism evidence="9 10">
    <name type="scientific">Paratrimastix pyriformis</name>
    <dbReference type="NCBI Taxonomy" id="342808"/>
    <lineage>
        <taxon>Eukaryota</taxon>
        <taxon>Metamonada</taxon>
        <taxon>Preaxostyla</taxon>
        <taxon>Paratrimastigidae</taxon>
        <taxon>Paratrimastix</taxon>
    </lineage>
</organism>
<dbReference type="PANTHER" id="PTHR10766">
    <property type="entry name" value="TRANSMEMBRANE 9 SUPERFAMILY PROTEIN"/>
    <property type="match status" value="1"/>
</dbReference>
<dbReference type="InterPro" id="IPR004240">
    <property type="entry name" value="EMP70"/>
</dbReference>
<evidence type="ECO:0000256" key="7">
    <source>
        <dbReference type="RuleBase" id="RU363079"/>
    </source>
</evidence>
<evidence type="ECO:0000256" key="2">
    <source>
        <dbReference type="ARBA" id="ARBA00005227"/>
    </source>
</evidence>
<evidence type="ECO:0000256" key="3">
    <source>
        <dbReference type="ARBA" id="ARBA00022692"/>
    </source>
</evidence>
<keyword evidence="10" id="KW-1185">Reference proteome</keyword>
<feature type="transmembrane region" description="Helical" evidence="7">
    <location>
        <begin position="624"/>
        <end position="653"/>
    </location>
</feature>
<evidence type="ECO:0000256" key="4">
    <source>
        <dbReference type="ARBA" id="ARBA00022729"/>
    </source>
</evidence>
<evidence type="ECO:0000256" key="8">
    <source>
        <dbReference type="SAM" id="SignalP"/>
    </source>
</evidence>
<dbReference type="Proteomes" id="UP001141327">
    <property type="component" value="Unassembled WGS sequence"/>
</dbReference>
<evidence type="ECO:0000256" key="5">
    <source>
        <dbReference type="ARBA" id="ARBA00022989"/>
    </source>
</evidence>